<reference evidence="1" key="1">
    <citation type="journal article" date="2019" name="J Environ">
        <title>Genetic characterization and potential molecular dissemination mechanism of tet (31) gene in Aeromonas caviae from an oxytetracycline wastewater treatment system.</title>
        <authorList>
            <person name="Shi Y."/>
            <person name="Tian Z."/>
            <person name="Leclercq S.O."/>
            <person name="Zhang H."/>
            <person name="Yang M."/>
            <person name="Zhang Y."/>
        </authorList>
    </citation>
    <scope>NUCLEOTIDE SEQUENCE</scope>
    <source>
        <strain evidence="1">T25-39</strain>
    </source>
</reference>
<dbReference type="KEGG" id="acav:VI35_01185"/>
<sequence>MVPNVIVPLLVFVVLFLAGTMAKALPLYQLM</sequence>
<dbReference type="EMBL" id="CP025706">
    <property type="protein sequence ID" value="AXB05279.1"/>
    <property type="molecule type" value="Genomic_DNA"/>
</dbReference>
<evidence type="ECO:0000313" key="2">
    <source>
        <dbReference type="EMBL" id="BBQ31303.1"/>
    </source>
</evidence>
<reference evidence="2 4" key="2">
    <citation type="submission" date="2019-12" db="EMBL/GenBank/DDBJ databases">
        <title>complete genome sequences of Aeromonas caviae str. WP2-W18-ESBL-01 isolated from wastewater treatment plant effluent.</title>
        <authorList>
            <person name="Sekizuka T."/>
            <person name="Itokawa K."/>
            <person name="Yatsu K."/>
            <person name="Inamine Y."/>
            <person name="Kuroda M."/>
        </authorList>
    </citation>
    <scope>NUCLEOTIDE SEQUENCE [LARGE SCALE GENOMIC DNA]</scope>
    <source>
        <strain evidence="2 4">WP2-W18-ESBL-01</strain>
    </source>
</reference>
<gene>
    <name evidence="1" type="ORF">C1C91_09985</name>
    <name evidence="2" type="ORF">WP2W18E01_28850</name>
</gene>
<proteinExistence type="predicted"/>
<dbReference type="EMBL" id="AP021927">
    <property type="protein sequence ID" value="BBQ31303.1"/>
    <property type="molecule type" value="Genomic_DNA"/>
</dbReference>
<organism evidence="1 3">
    <name type="scientific">Aeromonas caviae</name>
    <name type="common">Aeromonas punctata</name>
    <dbReference type="NCBI Taxonomy" id="648"/>
    <lineage>
        <taxon>Bacteria</taxon>
        <taxon>Pseudomonadati</taxon>
        <taxon>Pseudomonadota</taxon>
        <taxon>Gammaproteobacteria</taxon>
        <taxon>Aeromonadales</taxon>
        <taxon>Aeromonadaceae</taxon>
        <taxon>Aeromonas</taxon>
    </lineage>
</organism>
<name>A0A3N6SRC4_AERCA</name>
<protein>
    <submittedName>
        <fullName evidence="1">Uncharacterized protein</fullName>
    </submittedName>
</protein>
<dbReference type="Proteomes" id="UP000266778">
    <property type="component" value="Chromosome"/>
</dbReference>
<dbReference type="Proteomes" id="UP000515756">
    <property type="component" value="Chromosome"/>
</dbReference>
<accession>A0A3N6SRC4</accession>
<evidence type="ECO:0000313" key="3">
    <source>
        <dbReference type="Proteomes" id="UP000266778"/>
    </source>
</evidence>
<dbReference type="AlphaFoldDB" id="A0A3N6SRC4"/>
<evidence type="ECO:0000313" key="4">
    <source>
        <dbReference type="Proteomes" id="UP000515756"/>
    </source>
</evidence>
<evidence type="ECO:0000313" key="1">
    <source>
        <dbReference type="EMBL" id="AXB05279.1"/>
    </source>
</evidence>